<feature type="compositionally biased region" description="Low complexity" evidence="1">
    <location>
        <begin position="20"/>
        <end position="31"/>
    </location>
</feature>
<reference evidence="2" key="1">
    <citation type="submission" date="2021-12" db="EMBL/GenBank/DDBJ databases">
        <title>Black yeast isolated from Biological Soil Crust.</title>
        <authorList>
            <person name="Kurbessoian T."/>
        </authorList>
    </citation>
    <scope>NUCLEOTIDE SEQUENCE</scope>
    <source>
        <strain evidence="2">CCFEE 5208</strain>
    </source>
</reference>
<dbReference type="EMBL" id="JASUXU010000075">
    <property type="protein sequence ID" value="KAK0310377.1"/>
    <property type="molecule type" value="Genomic_DNA"/>
</dbReference>
<evidence type="ECO:0000256" key="1">
    <source>
        <dbReference type="SAM" id="MobiDB-lite"/>
    </source>
</evidence>
<accession>A0AAN6F9G4</accession>
<feature type="compositionally biased region" description="Acidic residues" evidence="1">
    <location>
        <begin position="210"/>
        <end position="244"/>
    </location>
</feature>
<gene>
    <name evidence="2" type="ORF">LTR82_014763</name>
</gene>
<comment type="caution">
    <text evidence="2">The sequence shown here is derived from an EMBL/GenBank/DDBJ whole genome shotgun (WGS) entry which is preliminary data.</text>
</comment>
<feature type="region of interest" description="Disordered" evidence="1">
    <location>
        <begin position="209"/>
        <end position="258"/>
    </location>
</feature>
<dbReference type="Proteomes" id="UP001168146">
    <property type="component" value="Unassembled WGS sequence"/>
</dbReference>
<feature type="region of interest" description="Disordered" evidence="1">
    <location>
        <begin position="1"/>
        <end position="41"/>
    </location>
</feature>
<organism evidence="2 3">
    <name type="scientific">Friedmanniomyces endolithicus</name>
    <dbReference type="NCBI Taxonomy" id="329885"/>
    <lineage>
        <taxon>Eukaryota</taxon>
        <taxon>Fungi</taxon>
        <taxon>Dikarya</taxon>
        <taxon>Ascomycota</taxon>
        <taxon>Pezizomycotina</taxon>
        <taxon>Dothideomycetes</taxon>
        <taxon>Dothideomycetidae</taxon>
        <taxon>Mycosphaerellales</taxon>
        <taxon>Teratosphaeriaceae</taxon>
        <taxon>Friedmanniomyces</taxon>
    </lineage>
</organism>
<name>A0AAN6F9G4_9PEZI</name>
<proteinExistence type="predicted"/>
<dbReference type="AlphaFoldDB" id="A0AAN6F9G4"/>
<evidence type="ECO:0000313" key="3">
    <source>
        <dbReference type="Proteomes" id="UP001168146"/>
    </source>
</evidence>
<evidence type="ECO:0000313" key="2">
    <source>
        <dbReference type="EMBL" id="KAK0310377.1"/>
    </source>
</evidence>
<protein>
    <submittedName>
        <fullName evidence="2">Uncharacterized protein</fullName>
    </submittedName>
</protein>
<sequence length="258" mass="28099">MTGSPKTTYKHHALCSPRATTKPNQTTNQPTMMDSKNPASHKEDGAMIPIKGIPSMSLGRPLVRVPLVPRLAAATPLFTKRTFGQKQTRVPQVSRYAALFAEQAKAKAAKEAEMNPRAVKVAARADDIFWIVQAVLQAFRIRATAAQVVRSTYGPMLVRRAPAKVDQFDGFGGPVVGVGHFTGMLYHGVPAELIKEVCEGVCERSASLNVEDEEEVEYEESEAESEAETEAESEAGVEAEDDYDILSWSGRMGDSPAY</sequence>